<evidence type="ECO:0000313" key="7">
    <source>
        <dbReference type="EMBL" id="GMI22363.1"/>
    </source>
</evidence>
<name>A0ABQ6MA41_9STRA</name>
<feature type="transmembrane region" description="Helical" evidence="5">
    <location>
        <begin position="85"/>
        <end position="105"/>
    </location>
</feature>
<reference evidence="7 8" key="1">
    <citation type="journal article" date="2023" name="Commun. Biol.">
        <title>Genome analysis of Parmales, the sister group of diatoms, reveals the evolutionary specialization of diatoms from phago-mixotrophs to photoautotrophs.</title>
        <authorList>
            <person name="Ban H."/>
            <person name="Sato S."/>
            <person name="Yoshikawa S."/>
            <person name="Yamada K."/>
            <person name="Nakamura Y."/>
            <person name="Ichinomiya M."/>
            <person name="Sato N."/>
            <person name="Blanc-Mathieu R."/>
            <person name="Endo H."/>
            <person name="Kuwata A."/>
            <person name="Ogata H."/>
        </authorList>
    </citation>
    <scope>NUCLEOTIDE SEQUENCE [LARGE SCALE GENOMIC DNA]</scope>
</reference>
<feature type="transmembrane region" description="Helical" evidence="5">
    <location>
        <begin position="291"/>
        <end position="312"/>
    </location>
</feature>
<gene>
    <name evidence="7" type="ORF">TeGR_g11888</name>
</gene>
<dbReference type="SUPFAM" id="SSF103473">
    <property type="entry name" value="MFS general substrate transporter"/>
    <property type="match status" value="1"/>
</dbReference>
<keyword evidence="8" id="KW-1185">Reference proteome</keyword>
<feature type="transmembrane region" description="Helical" evidence="5">
    <location>
        <begin position="265"/>
        <end position="285"/>
    </location>
</feature>
<evidence type="ECO:0000256" key="1">
    <source>
        <dbReference type="ARBA" id="ARBA00004141"/>
    </source>
</evidence>
<feature type="domain" description="Major facilitator superfamily (MFS) profile" evidence="6">
    <location>
        <begin position="1"/>
        <end position="320"/>
    </location>
</feature>
<dbReference type="Proteomes" id="UP001165060">
    <property type="component" value="Unassembled WGS sequence"/>
</dbReference>
<evidence type="ECO:0000256" key="4">
    <source>
        <dbReference type="ARBA" id="ARBA00023136"/>
    </source>
</evidence>
<evidence type="ECO:0000256" key="3">
    <source>
        <dbReference type="ARBA" id="ARBA00022989"/>
    </source>
</evidence>
<dbReference type="InterPro" id="IPR036259">
    <property type="entry name" value="MFS_trans_sf"/>
</dbReference>
<keyword evidence="2 5" id="KW-0812">Transmembrane</keyword>
<dbReference type="EMBL" id="BRYB01003894">
    <property type="protein sequence ID" value="GMI22363.1"/>
    <property type="molecule type" value="Genomic_DNA"/>
</dbReference>
<evidence type="ECO:0000259" key="6">
    <source>
        <dbReference type="PROSITE" id="PS50850"/>
    </source>
</evidence>
<dbReference type="Gene3D" id="1.20.1250.20">
    <property type="entry name" value="MFS general substrate transporter like domains"/>
    <property type="match status" value="1"/>
</dbReference>
<evidence type="ECO:0000313" key="8">
    <source>
        <dbReference type="Proteomes" id="UP001165060"/>
    </source>
</evidence>
<feature type="transmembrane region" description="Helical" evidence="5">
    <location>
        <begin position="53"/>
        <end position="73"/>
    </location>
</feature>
<dbReference type="PROSITE" id="PS50850">
    <property type="entry name" value="MFS"/>
    <property type="match status" value="1"/>
</dbReference>
<keyword evidence="3 5" id="KW-1133">Transmembrane helix</keyword>
<dbReference type="InterPro" id="IPR020846">
    <property type="entry name" value="MFS_dom"/>
</dbReference>
<dbReference type="InterPro" id="IPR005828">
    <property type="entry name" value="MFS_sugar_transport-like"/>
</dbReference>
<feature type="transmembrane region" description="Helical" evidence="5">
    <location>
        <begin position="173"/>
        <end position="192"/>
    </location>
</feature>
<dbReference type="PANTHER" id="PTHR24064">
    <property type="entry name" value="SOLUTE CARRIER FAMILY 22 MEMBER"/>
    <property type="match status" value="1"/>
</dbReference>
<proteinExistence type="predicted"/>
<dbReference type="Pfam" id="PF00083">
    <property type="entry name" value="Sugar_tr"/>
    <property type="match status" value="1"/>
</dbReference>
<evidence type="ECO:0000256" key="5">
    <source>
        <dbReference type="SAM" id="Phobius"/>
    </source>
</evidence>
<sequence>YDLLIVYRFVLGIGVGGKQYPLSATICAEGTSSNKNRATEVAKGFFWQTPGSIMPYLVAWVLVAIAGQAATGADHKGTVEMQYRVMFGLGAVPSVLVMMLTYLQFRGDAAANKPVGNENPLRVAARHPELWRRLVGTSFTWFLYDFVYYGTALSQPEIVQNVFGDDEGLNDNIWHNVVLASIAVPGVILGIYNLEGMGNKTLMSWGFVMIGSISFTLAYTLSYLADHEWLNFCITCGLIFSTNWGCNIATYCLPVDAFPAEVRSSFYGLSAAAGKIGAFAVGYLFTAISDAYGYGVVYMVCGILSAVGVLLAHGFIEPFGANTFCVGGARRGAGGEEEDGGGIKSVV</sequence>
<keyword evidence="4 5" id="KW-0472">Membrane</keyword>
<evidence type="ECO:0000256" key="2">
    <source>
        <dbReference type="ARBA" id="ARBA00022692"/>
    </source>
</evidence>
<comment type="subcellular location">
    <subcellularLocation>
        <location evidence="1">Membrane</location>
        <topology evidence="1">Multi-pass membrane protein</topology>
    </subcellularLocation>
</comment>
<accession>A0ABQ6MA41</accession>
<protein>
    <recommendedName>
        <fullName evidence="6">Major facilitator superfamily (MFS) profile domain-containing protein</fullName>
    </recommendedName>
</protein>
<organism evidence="7 8">
    <name type="scientific">Tetraparma gracilis</name>
    <dbReference type="NCBI Taxonomy" id="2962635"/>
    <lineage>
        <taxon>Eukaryota</taxon>
        <taxon>Sar</taxon>
        <taxon>Stramenopiles</taxon>
        <taxon>Ochrophyta</taxon>
        <taxon>Bolidophyceae</taxon>
        <taxon>Parmales</taxon>
        <taxon>Triparmaceae</taxon>
        <taxon>Tetraparma</taxon>
    </lineage>
</organism>
<feature type="non-terminal residue" evidence="7">
    <location>
        <position position="1"/>
    </location>
</feature>
<comment type="caution">
    <text evidence="7">The sequence shown here is derived from an EMBL/GenBank/DDBJ whole genome shotgun (WGS) entry which is preliminary data.</text>
</comment>
<feature type="transmembrane region" description="Helical" evidence="5">
    <location>
        <begin position="204"/>
        <end position="223"/>
    </location>
</feature>